<evidence type="ECO:0000256" key="10">
    <source>
        <dbReference type="ARBA" id="ARBA00023303"/>
    </source>
</evidence>
<dbReference type="EMBL" id="HBUF01388179">
    <property type="protein sequence ID" value="CAG6732857.1"/>
    <property type="molecule type" value="Transcribed_RNA"/>
</dbReference>
<evidence type="ECO:0000256" key="12">
    <source>
        <dbReference type="SAM" id="Coils"/>
    </source>
</evidence>
<keyword evidence="4" id="KW-1003">Cell membrane</keyword>
<dbReference type="EMBL" id="HBUF01174301">
    <property type="protein sequence ID" value="CAG6653578.1"/>
    <property type="molecule type" value="Transcribed_RNA"/>
</dbReference>
<dbReference type="InterPro" id="IPR036719">
    <property type="entry name" value="Neuro-gated_channel_TM_sf"/>
</dbReference>
<feature type="compositionally biased region" description="Polar residues" evidence="13">
    <location>
        <begin position="554"/>
        <end position="563"/>
    </location>
</feature>
<keyword evidence="9 11" id="KW-0472">Membrane</keyword>
<dbReference type="EMBL" id="HBUF01174299">
    <property type="protein sequence ID" value="CAG6653576.1"/>
    <property type="molecule type" value="Transcribed_RNA"/>
</dbReference>
<dbReference type="InterPro" id="IPR006029">
    <property type="entry name" value="Neurotrans-gated_channel_TM"/>
</dbReference>
<dbReference type="InterPro" id="IPR036734">
    <property type="entry name" value="Neur_chan_lig-bd_sf"/>
</dbReference>
<evidence type="ECO:0000256" key="4">
    <source>
        <dbReference type="ARBA" id="ARBA00022475"/>
    </source>
</evidence>
<dbReference type="GO" id="GO:0005230">
    <property type="term" value="F:extracellular ligand-gated monoatomic ion channel activity"/>
    <property type="evidence" value="ECO:0007669"/>
    <property type="project" value="InterPro"/>
</dbReference>
<dbReference type="Gene3D" id="2.70.170.10">
    <property type="entry name" value="Neurotransmitter-gated ion-channel ligand-binding domain"/>
    <property type="match status" value="1"/>
</dbReference>
<dbReference type="InterPro" id="IPR018000">
    <property type="entry name" value="Neurotransmitter_ion_chnl_CS"/>
</dbReference>
<dbReference type="InterPro" id="IPR006202">
    <property type="entry name" value="Neur_chan_lig-bd"/>
</dbReference>
<dbReference type="Gene3D" id="1.20.58.390">
    <property type="entry name" value="Neurotransmitter-gated ion-channel transmembrane domain"/>
    <property type="match status" value="1"/>
</dbReference>
<keyword evidence="5 11" id="KW-0812">Transmembrane</keyword>
<evidence type="ECO:0000256" key="7">
    <source>
        <dbReference type="ARBA" id="ARBA00022989"/>
    </source>
</evidence>
<keyword evidence="16" id="KW-0675">Receptor</keyword>
<dbReference type="GO" id="GO:0005254">
    <property type="term" value="F:chloride channel activity"/>
    <property type="evidence" value="ECO:0007669"/>
    <property type="project" value="UniProtKB-ARBA"/>
</dbReference>
<proteinExistence type="inferred from homology"/>
<evidence type="ECO:0000256" key="13">
    <source>
        <dbReference type="SAM" id="MobiDB-lite"/>
    </source>
</evidence>
<comment type="subcellular location">
    <subcellularLocation>
        <location evidence="2">Cell membrane</location>
    </subcellularLocation>
    <subcellularLocation>
        <location evidence="1">Membrane</location>
        <topology evidence="1">Multi-pass membrane protein</topology>
    </subcellularLocation>
</comment>
<protein>
    <submittedName>
        <fullName evidence="16">Glycine receptor subunit alpha-3</fullName>
    </submittedName>
</protein>
<feature type="compositionally biased region" description="Polar residues" evidence="13">
    <location>
        <begin position="441"/>
        <end position="458"/>
    </location>
</feature>
<evidence type="ECO:0000259" key="15">
    <source>
        <dbReference type="Pfam" id="PF02932"/>
    </source>
</evidence>
<feature type="transmembrane region" description="Helical" evidence="11">
    <location>
        <begin position="297"/>
        <end position="317"/>
    </location>
</feature>
<feature type="compositionally biased region" description="Polar residues" evidence="13">
    <location>
        <begin position="466"/>
        <end position="479"/>
    </location>
</feature>
<dbReference type="InterPro" id="IPR006201">
    <property type="entry name" value="Neur_channel"/>
</dbReference>
<keyword evidence="7 11" id="KW-1133">Transmembrane helix</keyword>
<accession>A0A8D8RS85</accession>
<evidence type="ECO:0000256" key="3">
    <source>
        <dbReference type="ARBA" id="ARBA00022448"/>
    </source>
</evidence>
<dbReference type="InterPro" id="IPR038050">
    <property type="entry name" value="Neuro_actylchol_rec"/>
</dbReference>
<feature type="region of interest" description="Disordered" evidence="13">
    <location>
        <begin position="434"/>
        <end position="509"/>
    </location>
</feature>
<evidence type="ECO:0000256" key="9">
    <source>
        <dbReference type="ARBA" id="ARBA00023136"/>
    </source>
</evidence>
<keyword evidence="10 11" id="KW-0407">Ion channel</keyword>
<reference evidence="16" key="1">
    <citation type="submission" date="2021-05" db="EMBL/GenBank/DDBJ databases">
        <authorList>
            <person name="Alioto T."/>
            <person name="Alioto T."/>
            <person name="Gomez Garrido J."/>
        </authorList>
    </citation>
    <scope>NUCLEOTIDE SEQUENCE</scope>
</reference>
<sequence>MTYHYLLGFQVVLLALIPGSENHIVPFNEKTCPIHLPQNFTQNHLLAQLTRPCRYNKKHTPIDPTKCSPLKVTARIHVYHLRTNSETNTEFKVQLLLQLHWKDPRLRYKQFAPHLPELIGEINFIQSIWTPHIYLTNERDSLVLGLFRRDMLVSILPEGEVLFSTRLKTTIFCWMQLGKFPFDQQKCHLVMDSWRYNASELMLEWDPRPITIPPSKPYLTEYRLMDTVTQMEDQYAEPSAVADANNSYVYSSLTLTFVLSRQYGFYLMDFYAPSILLVCISWVSFWMAPDAVPGRTILGASTMLTFFQLGIETGSSLPNVSYIRSNDVWFFVCTVFIFLSLAEFAFVNTIWRYGDQKVRLKKPTSKYILRSSVHPHLQGRHNGERRKSLSCQSSPEIRKALAKLNRKNSDLEKNLSTLDLALPITETLPLKKLTKPREDSSLVSTTVPPYGTMGNSTVPEDLIHPSKTSTSPQNPSETSLDYPDKKHTSPQESPMSASKTSSKDGVEPSHLNASLLNAMFPADGTCSRSSVDNANGNNDNLNEDHQAPIEFSSRTDNLTNVHPNTDKEPNSGHKDGVAQSQSVMSMQDIAIWVDNKSKVVFPLAFTLFNATYWGVLYQS</sequence>
<comment type="similarity">
    <text evidence="11">Belongs to the ligand-gated ion channel (TC 1.A.9) family.</text>
</comment>
<evidence type="ECO:0000256" key="6">
    <source>
        <dbReference type="ARBA" id="ARBA00022729"/>
    </source>
</evidence>
<dbReference type="Pfam" id="PF02932">
    <property type="entry name" value="Neur_chan_memb"/>
    <property type="match status" value="1"/>
</dbReference>
<comment type="caution">
    <text evidence="11">Lacks conserved residue(s) required for the propagation of feature annotation.</text>
</comment>
<feature type="region of interest" description="Disordered" evidence="13">
    <location>
        <begin position="554"/>
        <end position="579"/>
    </location>
</feature>
<dbReference type="SUPFAM" id="SSF63712">
    <property type="entry name" value="Nicotinic receptor ligand binding domain-like"/>
    <property type="match status" value="1"/>
</dbReference>
<keyword evidence="3 11" id="KW-0813">Transport</keyword>
<keyword evidence="12" id="KW-0175">Coiled coil</keyword>
<feature type="compositionally biased region" description="Polar residues" evidence="13">
    <location>
        <begin position="490"/>
        <end position="500"/>
    </location>
</feature>
<dbReference type="SUPFAM" id="SSF90112">
    <property type="entry name" value="Neurotransmitter-gated ion-channel transmembrane pore"/>
    <property type="match status" value="1"/>
</dbReference>
<dbReference type="PANTHER" id="PTHR18945">
    <property type="entry name" value="NEUROTRANSMITTER GATED ION CHANNEL"/>
    <property type="match status" value="1"/>
</dbReference>
<feature type="domain" description="Neurotransmitter-gated ion-channel ligand-binding" evidence="14">
    <location>
        <begin position="43"/>
        <end position="262"/>
    </location>
</feature>
<feature type="transmembrane region" description="Helical" evidence="11">
    <location>
        <begin position="263"/>
        <end position="285"/>
    </location>
</feature>
<dbReference type="CDD" id="cd19049">
    <property type="entry name" value="LGIC_TM_anion"/>
    <property type="match status" value="1"/>
</dbReference>
<keyword evidence="8 11" id="KW-0406">Ion transport</keyword>
<evidence type="ECO:0000256" key="1">
    <source>
        <dbReference type="ARBA" id="ARBA00004141"/>
    </source>
</evidence>
<evidence type="ECO:0000256" key="8">
    <source>
        <dbReference type="ARBA" id="ARBA00023065"/>
    </source>
</evidence>
<dbReference type="GO" id="GO:0099095">
    <property type="term" value="F:ligand-gated monoatomic anion channel activity"/>
    <property type="evidence" value="ECO:0007669"/>
    <property type="project" value="UniProtKB-ARBA"/>
</dbReference>
<dbReference type="GO" id="GO:0005886">
    <property type="term" value="C:plasma membrane"/>
    <property type="evidence" value="ECO:0007669"/>
    <property type="project" value="UniProtKB-SubCell"/>
</dbReference>
<feature type="domain" description="Neurotransmitter-gated ion-channel transmembrane" evidence="15">
    <location>
        <begin position="271"/>
        <end position="613"/>
    </location>
</feature>
<keyword evidence="6 11" id="KW-0732">Signal</keyword>
<dbReference type="EMBL" id="HBUF01548507">
    <property type="protein sequence ID" value="CAG6758009.1"/>
    <property type="molecule type" value="Transcribed_RNA"/>
</dbReference>
<dbReference type="PROSITE" id="PS00236">
    <property type="entry name" value="NEUROTR_ION_CHANNEL"/>
    <property type="match status" value="1"/>
</dbReference>
<name>A0A8D8RS85_9HEMI</name>
<dbReference type="PRINTS" id="PR00252">
    <property type="entry name" value="NRIONCHANNEL"/>
</dbReference>
<evidence type="ECO:0000256" key="2">
    <source>
        <dbReference type="ARBA" id="ARBA00004236"/>
    </source>
</evidence>
<dbReference type="InterPro" id="IPR006028">
    <property type="entry name" value="GABAA/Glycine_rcpt"/>
</dbReference>
<evidence type="ECO:0000256" key="5">
    <source>
        <dbReference type="ARBA" id="ARBA00022692"/>
    </source>
</evidence>
<feature type="coiled-coil region" evidence="12">
    <location>
        <begin position="394"/>
        <end position="421"/>
    </location>
</feature>
<dbReference type="GO" id="GO:0004888">
    <property type="term" value="F:transmembrane signaling receptor activity"/>
    <property type="evidence" value="ECO:0007669"/>
    <property type="project" value="InterPro"/>
</dbReference>
<evidence type="ECO:0000313" key="16">
    <source>
        <dbReference type="EMBL" id="CAG6653577.1"/>
    </source>
</evidence>
<evidence type="ECO:0000256" key="11">
    <source>
        <dbReference type="RuleBase" id="RU000687"/>
    </source>
</evidence>
<dbReference type="Pfam" id="PF02931">
    <property type="entry name" value="Neur_chan_LBD"/>
    <property type="match status" value="1"/>
</dbReference>
<evidence type="ECO:0000259" key="14">
    <source>
        <dbReference type="Pfam" id="PF02931"/>
    </source>
</evidence>
<dbReference type="AlphaFoldDB" id="A0A8D8RS85"/>
<feature type="compositionally biased region" description="Basic and acidic residues" evidence="13">
    <location>
        <begin position="564"/>
        <end position="576"/>
    </location>
</feature>
<dbReference type="EMBL" id="HBUF01174300">
    <property type="protein sequence ID" value="CAG6653577.1"/>
    <property type="molecule type" value="Transcribed_RNA"/>
</dbReference>
<dbReference type="EMBL" id="HBUF01174302">
    <property type="protein sequence ID" value="CAG6653579.1"/>
    <property type="molecule type" value="Transcribed_RNA"/>
</dbReference>
<feature type="signal peptide" evidence="11">
    <location>
        <begin position="1"/>
        <end position="22"/>
    </location>
</feature>
<dbReference type="PRINTS" id="PR00253">
    <property type="entry name" value="GABAARECEPTR"/>
</dbReference>
<dbReference type="CDD" id="cd18987">
    <property type="entry name" value="LGIC_ECD_anion"/>
    <property type="match status" value="1"/>
</dbReference>
<organism evidence="16">
    <name type="scientific">Cacopsylla melanoneura</name>
    <dbReference type="NCBI Taxonomy" id="428564"/>
    <lineage>
        <taxon>Eukaryota</taxon>
        <taxon>Metazoa</taxon>
        <taxon>Ecdysozoa</taxon>
        <taxon>Arthropoda</taxon>
        <taxon>Hexapoda</taxon>
        <taxon>Insecta</taxon>
        <taxon>Pterygota</taxon>
        <taxon>Neoptera</taxon>
        <taxon>Paraneoptera</taxon>
        <taxon>Hemiptera</taxon>
        <taxon>Sternorrhyncha</taxon>
        <taxon>Psylloidea</taxon>
        <taxon>Psyllidae</taxon>
        <taxon>Psyllinae</taxon>
        <taxon>Cacopsylla</taxon>
    </lineage>
</organism>
<feature type="chain" id="PRO_5036510951" evidence="11">
    <location>
        <begin position="23"/>
        <end position="619"/>
    </location>
</feature>
<feature type="transmembrane region" description="Helical" evidence="11">
    <location>
        <begin position="329"/>
        <end position="351"/>
    </location>
</feature>